<evidence type="ECO:0000313" key="3">
    <source>
        <dbReference type="Proteomes" id="UP000562984"/>
    </source>
</evidence>
<gene>
    <name evidence="2" type="ORF">HKD39_03755</name>
</gene>
<evidence type="ECO:0000313" key="2">
    <source>
        <dbReference type="EMBL" id="NNG34846.1"/>
    </source>
</evidence>
<feature type="transmembrane region" description="Helical" evidence="1">
    <location>
        <begin position="146"/>
        <end position="164"/>
    </location>
</feature>
<dbReference type="EMBL" id="JABEND010000002">
    <property type="protein sequence ID" value="NNG34846.1"/>
    <property type="molecule type" value="Genomic_DNA"/>
</dbReference>
<feature type="transmembrane region" description="Helical" evidence="1">
    <location>
        <begin position="247"/>
        <end position="273"/>
    </location>
</feature>
<feature type="transmembrane region" description="Helical" evidence="1">
    <location>
        <begin position="36"/>
        <end position="54"/>
    </location>
</feature>
<feature type="transmembrane region" description="Helical" evidence="1">
    <location>
        <begin position="170"/>
        <end position="187"/>
    </location>
</feature>
<feature type="transmembrane region" description="Helical" evidence="1">
    <location>
        <begin position="223"/>
        <end position="240"/>
    </location>
</feature>
<name>A0A849A5C3_9ACTN</name>
<keyword evidence="1" id="KW-1133">Transmembrane helix</keyword>
<dbReference type="RefSeq" id="WP_171198517.1">
    <property type="nucleotide sequence ID" value="NZ_JABEND010000002.1"/>
</dbReference>
<keyword evidence="3" id="KW-1185">Reference proteome</keyword>
<feature type="transmembrane region" description="Helical" evidence="1">
    <location>
        <begin position="89"/>
        <end position="107"/>
    </location>
</feature>
<feature type="transmembrane region" description="Helical" evidence="1">
    <location>
        <begin position="66"/>
        <end position="83"/>
    </location>
</feature>
<sequence>MSRSPGSGEHRPVNSDLDRSGVAIVGANTGRLRDPLARFLTPALLIMTLYCAAYAQVSTLEAHRNWATTAAFGYVAAALGWLISRRPAVPVAIAAFFAVLLPAGLLLQRGMAMPEVAVVQDAADRLLHTGSPYAARPESLDEVNPYLPVMALLGLPAALAGRTFWTDPRLFIATITVAAIACAWLLLRPAGGGTAIPGRGWWLPTVLALVSPLGAIALTLSGVDLPVVAAGVLGLALVATDRRPAGAVVLALGCAVKWTCWPIAAVAIAMAVARGGRRAGLRLAAATAGGAVALCLPALLARWSATPCCFRSGRPALLPPRAIPC</sequence>
<dbReference type="AlphaFoldDB" id="A0A849A5C3"/>
<accession>A0A849A5C3</accession>
<reference evidence="2 3" key="1">
    <citation type="submission" date="2020-05" db="EMBL/GenBank/DDBJ databases">
        <title>Nakamurella sp. DB0629 isolated from air conditioner.</title>
        <authorList>
            <person name="Kim D.H."/>
            <person name="Kim D.-U."/>
        </authorList>
    </citation>
    <scope>NUCLEOTIDE SEQUENCE [LARGE SCALE GENOMIC DNA]</scope>
    <source>
        <strain evidence="2 3">DB0629</strain>
    </source>
</reference>
<proteinExistence type="predicted"/>
<feature type="transmembrane region" description="Helical" evidence="1">
    <location>
        <begin position="199"/>
        <end position="217"/>
    </location>
</feature>
<organism evidence="2 3">
    <name type="scientific">Nakamurella aerolata</name>
    <dbReference type="NCBI Taxonomy" id="1656892"/>
    <lineage>
        <taxon>Bacteria</taxon>
        <taxon>Bacillati</taxon>
        <taxon>Actinomycetota</taxon>
        <taxon>Actinomycetes</taxon>
        <taxon>Nakamurellales</taxon>
        <taxon>Nakamurellaceae</taxon>
        <taxon>Nakamurella</taxon>
    </lineage>
</organism>
<keyword evidence="1" id="KW-0812">Transmembrane</keyword>
<protein>
    <recommendedName>
        <fullName evidence="4">DUF2029 domain-containing protein</fullName>
    </recommendedName>
</protein>
<dbReference type="Proteomes" id="UP000562984">
    <property type="component" value="Unassembled WGS sequence"/>
</dbReference>
<evidence type="ECO:0008006" key="4">
    <source>
        <dbReference type="Google" id="ProtNLM"/>
    </source>
</evidence>
<feature type="transmembrane region" description="Helical" evidence="1">
    <location>
        <begin position="279"/>
        <end position="301"/>
    </location>
</feature>
<keyword evidence="1" id="KW-0472">Membrane</keyword>
<evidence type="ECO:0000256" key="1">
    <source>
        <dbReference type="SAM" id="Phobius"/>
    </source>
</evidence>
<comment type="caution">
    <text evidence="2">The sequence shown here is derived from an EMBL/GenBank/DDBJ whole genome shotgun (WGS) entry which is preliminary data.</text>
</comment>